<dbReference type="EMBL" id="VAFM01000001">
    <property type="protein sequence ID" value="TKW61406.1"/>
    <property type="molecule type" value="Genomic_DNA"/>
</dbReference>
<dbReference type="EC" id="5.1.3.2" evidence="5 10"/>
<comment type="cofactor">
    <cofactor evidence="2 10">
        <name>NAD(+)</name>
        <dbReference type="ChEBI" id="CHEBI:57540"/>
    </cofactor>
</comment>
<dbReference type="Pfam" id="PF01370">
    <property type="entry name" value="Epimerase"/>
    <property type="match status" value="1"/>
</dbReference>
<keyword evidence="7 10" id="KW-0520">NAD</keyword>
<dbReference type="CDD" id="cd05247">
    <property type="entry name" value="UDP_G4E_1_SDR_e"/>
    <property type="match status" value="1"/>
</dbReference>
<evidence type="ECO:0000256" key="10">
    <source>
        <dbReference type="RuleBase" id="RU366046"/>
    </source>
</evidence>
<comment type="subunit">
    <text evidence="10">Homodimer.</text>
</comment>
<keyword evidence="9 10" id="KW-0119">Carbohydrate metabolism</keyword>
<comment type="catalytic activity">
    <reaction evidence="1 10">
        <text>UDP-alpha-D-glucose = UDP-alpha-D-galactose</text>
        <dbReference type="Rhea" id="RHEA:22168"/>
        <dbReference type="ChEBI" id="CHEBI:58885"/>
        <dbReference type="ChEBI" id="CHEBI:66914"/>
        <dbReference type="EC" id="5.1.3.2"/>
    </reaction>
</comment>
<dbReference type="InterPro" id="IPR005886">
    <property type="entry name" value="UDP_G4E"/>
</dbReference>
<feature type="domain" description="NAD-dependent epimerase/dehydratase" evidence="11">
    <location>
        <begin position="5"/>
        <end position="257"/>
    </location>
</feature>
<evidence type="ECO:0000256" key="5">
    <source>
        <dbReference type="ARBA" id="ARBA00013189"/>
    </source>
</evidence>
<evidence type="ECO:0000256" key="6">
    <source>
        <dbReference type="ARBA" id="ARBA00018569"/>
    </source>
</evidence>
<dbReference type="Gene3D" id="3.90.25.10">
    <property type="entry name" value="UDP-galactose 4-epimerase, domain 1"/>
    <property type="match status" value="1"/>
</dbReference>
<gene>
    <name evidence="12" type="primary">galE</name>
    <name evidence="12" type="ORF">DI628_01930</name>
</gene>
<comment type="pathway">
    <text evidence="3 10">Carbohydrate metabolism; galactose metabolism.</text>
</comment>
<dbReference type="InterPro" id="IPR036291">
    <property type="entry name" value="NAD(P)-bd_dom_sf"/>
</dbReference>
<accession>A0A6N4R2X5</accession>
<evidence type="ECO:0000256" key="7">
    <source>
        <dbReference type="ARBA" id="ARBA00023027"/>
    </source>
</evidence>
<sequence length="337" mass="36272">MTQHILVTGGAGYIGSHTCQALAKAGYTPVVFDNFFTGNRWAVKYGPLVEGDTRNAADLQAAFETYKPVAVIHLAALLSVPESVSEPADYYQTNTFGAWQLLNTIRATTLQGTKPIPVVFSSTAAVYGIPESSPISEKATLNPINPYGRSKLMTEQMLADYSHAYGLNSVSLRYFNAAGASENNEIGAYRKNPFHLIPVALEAVVGTRPQLQIMGTDYPTEDGTAVRDYIHVTDLAEAHVASLEYLLKGGETVSLNLGTGQGYSVKQVVDAIGQEVGKPVPATYADRRAGDPPALVADSSRAQALLNWKPHLSDLPTLVRTAWAWRQTDEAKGDSAI</sequence>
<dbReference type="PANTHER" id="PTHR43725">
    <property type="entry name" value="UDP-GLUCOSE 4-EPIMERASE"/>
    <property type="match status" value="1"/>
</dbReference>
<evidence type="ECO:0000256" key="4">
    <source>
        <dbReference type="ARBA" id="ARBA00007637"/>
    </source>
</evidence>
<evidence type="ECO:0000256" key="8">
    <source>
        <dbReference type="ARBA" id="ARBA00023235"/>
    </source>
</evidence>
<dbReference type="Proteomes" id="UP000320948">
    <property type="component" value="Unassembled WGS sequence"/>
</dbReference>
<comment type="similarity">
    <text evidence="4 10">Belongs to the NAD(P)-dependent epimerase/dehydratase family.</text>
</comment>
<dbReference type="GO" id="GO:0003978">
    <property type="term" value="F:UDP-glucose 4-epimerase activity"/>
    <property type="evidence" value="ECO:0007669"/>
    <property type="project" value="UniProtKB-UniRule"/>
</dbReference>
<organism evidence="12 13">
    <name type="scientific">Blastochloris viridis</name>
    <name type="common">Rhodopseudomonas viridis</name>
    <dbReference type="NCBI Taxonomy" id="1079"/>
    <lineage>
        <taxon>Bacteria</taxon>
        <taxon>Pseudomonadati</taxon>
        <taxon>Pseudomonadota</taxon>
        <taxon>Alphaproteobacteria</taxon>
        <taxon>Hyphomicrobiales</taxon>
        <taxon>Blastochloridaceae</taxon>
        <taxon>Blastochloris</taxon>
    </lineage>
</organism>
<evidence type="ECO:0000256" key="3">
    <source>
        <dbReference type="ARBA" id="ARBA00004947"/>
    </source>
</evidence>
<dbReference type="Gene3D" id="3.40.50.720">
    <property type="entry name" value="NAD(P)-binding Rossmann-like Domain"/>
    <property type="match status" value="1"/>
</dbReference>
<dbReference type="NCBIfam" id="TIGR01179">
    <property type="entry name" value="galE"/>
    <property type="match status" value="1"/>
</dbReference>
<dbReference type="PANTHER" id="PTHR43725:SF53">
    <property type="entry name" value="UDP-ARABINOSE 4-EPIMERASE 1"/>
    <property type="match status" value="1"/>
</dbReference>
<evidence type="ECO:0000256" key="1">
    <source>
        <dbReference type="ARBA" id="ARBA00000083"/>
    </source>
</evidence>
<dbReference type="UniPathway" id="UPA00214"/>
<keyword evidence="8 10" id="KW-0413">Isomerase</keyword>
<dbReference type="SUPFAM" id="SSF51735">
    <property type="entry name" value="NAD(P)-binding Rossmann-fold domains"/>
    <property type="match status" value="1"/>
</dbReference>
<dbReference type="InterPro" id="IPR001509">
    <property type="entry name" value="Epimerase_deHydtase"/>
</dbReference>
<evidence type="ECO:0000313" key="12">
    <source>
        <dbReference type="EMBL" id="TKW61406.1"/>
    </source>
</evidence>
<evidence type="ECO:0000256" key="2">
    <source>
        <dbReference type="ARBA" id="ARBA00001911"/>
    </source>
</evidence>
<evidence type="ECO:0000259" key="11">
    <source>
        <dbReference type="Pfam" id="PF01370"/>
    </source>
</evidence>
<reference evidence="12 13" key="1">
    <citation type="journal article" date="2017" name="Nat. Commun.">
        <title>In situ click chemistry generation of cyclooxygenase-2 inhibitors.</title>
        <authorList>
            <person name="Bhardwaj A."/>
            <person name="Kaur J."/>
            <person name="Wuest M."/>
            <person name="Wuest F."/>
        </authorList>
    </citation>
    <scope>NUCLEOTIDE SEQUENCE [LARGE SCALE GENOMIC DNA]</scope>
    <source>
        <strain evidence="12">S2_018_000_R2_106</strain>
    </source>
</reference>
<name>A0A6N4R2X5_BLAVI</name>
<protein>
    <recommendedName>
        <fullName evidence="6 10">UDP-glucose 4-epimerase</fullName>
        <ecNumber evidence="5 10">5.1.3.2</ecNumber>
    </recommendedName>
</protein>
<evidence type="ECO:0000313" key="13">
    <source>
        <dbReference type="Proteomes" id="UP000320948"/>
    </source>
</evidence>
<evidence type="ECO:0000256" key="9">
    <source>
        <dbReference type="ARBA" id="ARBA00023277"/>
    </source>
</evidence>
<dbReference type="AlphaFoldDB" id="A0A6N4R2X5"/>
<dbReference type="GO" id="GO:0033499">
    <property type="term" value="P:galactose catabolic process via UDP-galactose, Leloir pathway"/>
    <property type="evidence" value="ECO:0007669"/>
    <property type="project" value="TreeGrafter"/>
</dbReference>
<proteinExistence type="inferred from homology"/>
<comment type="caution">
    <text evidence="12">The sequence shown here is derived from an EMBL/GenBank/DDBJ whole genome shotgun (WGS) entry which is preliminary data.</text>
</comment>